<keyword evidence="13" id="KW-0175">Coiled coil</keyword>
<dbReference type="GO" id="GO:0005783">
    <property type="term" value="C:endoplasmic reticulum"/>
    <property type="evidence" value="ECO:0007669"/>
    <property type="project" value="UniProtKB-SubCell"/>
</dbReference>
<evidence type="ECO:0000313" key="19">
    <source>
        <dbReference type="Proteomes" id="UP001153714"/>
    </source>
</evidence>
<feature type="domain" description="Extracellular sulfatase C-terminal" evidence="17">
    <location>
        <begin position="798"/>
        <end position="915"/>
    </location>
</feature>
<feature type="compositionally biased region" description="Basic and acidic residues" evidence="14">
    <location>
        <begin position="68"/>
        <end position="82"/>
    </location>
</feature>
<dbReference type="PROSITE" id="PS00523">
    <property type="entry name" value="SULFATASE_1"/>
    <property type="match status" value="1"/>
</dbReference>
<dbReference type="InterPro" id="IPR024609">
    <property type="entry name" value="Extracellular_sulfatase_C"/>
</dbReference>
<feature type="coiled-coil region" evidence="13">
    <location>
        <begin position="875"/>
        <end position="909"/>
    </location>
</feature>
<feature type="compositionally biased region" description="Basic and acidic residues" evidence="14">
    <location>
        <begin position="1060"/>
        <end position="1071"/>
    </location>
</feature>
<dbReference type="Proteomes" id="UP001153714">
    <property type="component" value="Chromosome 10"/>
</dbReference>
<evidence type="ECO:0000256" key="2">
    <source>
        <dbReference type="ARBA" id="ARBA00004240"/>
    </source>
</evidence>
<dbReference type="GO" id="GO:0009986">
    <property type="term" value="C:cell surface"/>
    <property type="evidence" value="ECO:0007669"/>
    <property type="project" value="UniProtKB-SubCell"/>
</dbReference>
<evidence type="ECO:0000259" key="16">
    <source>
        <dbReference type="Pfam" id="PF00884"/>
    </source>
</evidence>
<evidence type="ECO:0000256" key="11">
    <source>
        <dbReference type="ARBA" id="ARBA00023034"/>
    </source>
</evidence>
<evidence type="ECO:0000256" key="12">
    <source>
        <dbReference type="ARBA" id="ARBA00023180"/>
    </source>
</evidence>
<evidence type="ECO:0000256" key="8">
    <source>
        <dbReference type="ARBA" id="ARBA00022801"/>
    </source>
</evidence>
<feature type="region of interest" description="Disordered" evidence="14">
    <location>
        <begin position="1114"/>
        <end position="1153"/>
    </location>
</feature>
<feature type="region of interest" description="Disordered" evidence="14">
    <location>
        <begin position="556"/>
        <end position="622"/>
    </location>
</feature>
<evidence type="ECO:0000256" key="3">
    <source>
        <dbReference type="ARBA" id="ARBA00004241"/>
    </source>
</evidence>
<feature type="chain" id="PRO_5040113333" description="Extracellular sulfatase SULF-1 homolog" evidence="15">
    <location>
        <begin position="20"/>
        <end position="1388"/>
    </location>
</feature>
<evidence type="ECO:0000256" key="1">
    <source>
        <dbReference type="ARBA" id="ARBA00001913"/>
    </source>
</evidence>
<evidence type="ECO:0000256" key="10">
    <source>
        <dbReference type="ARBA" id="ARBA00022837"/>
    </source>
</evidence>
<evidence type="ECO:0000259" key="17">
    <source>
        <dbReference type="Pfam" id="PF12548"/>
    </source>
</evidence>
<comment type="subcellular location">
    <subcellularLocation>
        <location evidence="3">Cell surface</location>
    </subcellularLocation>
    <subcellularLocation>
        <location evidence="2">Endoplasmic reticulum</location>
    </subcellularLocation>
    <subcellularLocation>
        <location evidence="4">Golgi apparatus</location>
        <location evidence="4">Golgi stack</location>
    </subcellularLocation>
</comment>
<evidence type="ECO:0000256" key="7">
    <source>
        <dbReference type="ARBA" id="ARBA00022729"/>
    </source>
</evidence>
<dbReference type="InterPro" id="IPR000917">
    <property type="entry name" value="Sulfatase_N"/>
</dbReference>
<dbReference type="OrthoDB" id="96314at2759"/>
<evidence type="ECO:0000256" key="9">
    <source>
        <dbReference type="ARBA" id="ARBA00022824"/>
    </source>
</evidence>
<evidence type="ECO:0000256" key="13">
    <source>
        <dbReference type="SAM" id="Coils"/>
    </source>
</evidence>
<feature type="coiled-coil region" evidence="13">
    <location>
        <begin position="1195"/>
        <end position="1224"/>
    </location>
</feature>
<comment type="cofactor">
    <cofactor evidence="1">
        <name>Ca(2+)</name>
        <dbReference type="ChEBI" id="CHEBI:29108"/>
    </cofactor>
</comment>
<keyword evidence="6" id="KW-0479">Metal-binding</keyword>
<keyword evidence="11" id="KW-0333">Golgi apparatus</keyword>
<evidence type="ECO:0000313" key="18">
    <source>
        <dbReference type="EMBL" id="CAG9782874.1"/>
    </source>
</evidence>
<proteinExistence type="inferred from homology"/>
<dbReference type="Pfam" id="PF12548">
    <property type="entry name" value="DUF3740"/>
    <property type="match status" value="1"/>
</dbReference>
<comment type="similarity">
    <text evidence="5">Belongs to the sulfatase family.</text>
</comment>
<name>A0A9N9N4B4_9NEOP</name>
<keyword evidence="19" id="KW-1185">Reference proteome</keyword>
<feature type="compositionally biased region" description="Acidic residues" evidence="14">
    <location>
        <begin position="578"/>
        <end position="603"/>
    </location>
</feature>
<dbReference type="SUPFAM" id="SSF53649">
    <property type="entry name" value="Alkaline phosphatase-like"/>
    <property type="match status" value="1"/>
</dbReference>
<feature type="compositionally biased region" description="Polar residues" evidence="14">
    <location>
        <begin position="559"/>
        <end position="577"/>
    </location>
</feature>
<sequence length="1388" mass="160774">MNFKFISLLLTWNFLLVSAKIDSAEEDSVSRARMLRNRENNRNRTTFNGTLTDIPDRRYFRHRNSSKYRSDRQRYWEHETRRDRRKLSASHSTEEHNKSADHFSSKREDKSRKAEKQWNRSYVDKNPARGAINHSKMQDRSHPLPVRENTTRSRLRITNKWQSGGYIPYPQPRERKPNIILILTDDQDVELGSLNFMPRTMKAIRSAGAEFRHAYTTTPMCCPSRSSLLTGVYVHNHNVYTNNDNCSSPQWQANHETNTFATYLSNAGYRTGYFGKYLNKYNGSYIPPGWREWGGLIMNSKYYNYSINMNGKKIKHGDDYHRDYYPDLIANDSIAFLRASKRRFTRKPVLLVMSFPAPHGPEDSAPQYSHLFFNVTTHHTPTYDMAPNPDKQWILRVTEKMKPIHRQFTNLLMTKRLQTLQSVDMAVERVYQELKALGELDNTYLVYTSDHGYHLGQFGLVKGKSFPFEFDIRVPFLVRGPGVEPGTVVDDIVLNIDLAPTFLDMGGVEPPAHMDGRSLLPLLQPRRRRMATHWPDTFLVESSGRRETQAHLAAAKYSRQMNQATSSPGHDTSSESVDLNDDLDDDDFLEPDDEEDDDGDDVSTEGQSSEPKSSSEPLVTNESHNPLLEASLEKALEEASTNSQSYYLNPTEADSPLLNGKAARLAAECSKAELRAPCSTGRKWKCVLVNGRWRRHKCKYEAEISTPSTKMSTKKCACFTPSGLVYTRLETDGTIARRPADTSKQSNSTRMRRSIDEDNEVFEPNTVESILKENPSIGHLSFGNEPIDEEVNESFRENIDKLIKETEAFLKAYENTKENIGLKRTKRRAQHFNHNNHNKGKQKNKDIINSNESALECKIEKDGRVNCSQVIYNDLKAWHTNRLSLEDQIRQLKTKLEDLKEIKRHLKTTKPVESHSSHFPNISYYFPNKTVHDHNHSKEHLRVGRLHRLRLKSRNNTSFDKKFRHSNEYIMPTINANTKDDVFDIQMRNETVTDSSTGFSTSEVSVISNLANSTDTELPKPQVTTIIIENKNYLQSEIESENGTTQNVETNTSDTVTTDTAKEYESPKNNEEVTTDQSTVINFSRTAQIFSSAIDKLLTTEKYNYSPTETYISYSTTPSEESSQKLGPTRFDASEYEERNPNKDSSKSTSVFNRQSNVFQRRLNPLLIENEDKHVCYCEENRKSRGPGHSYLEAAQKARDERRKLKEQRLRKKLRKAKKKAELEKLCESERMNCFRHDNDHWRTAPLWTAGPFCFCMSASNNTYNCVRTINATHNLLYCEFVTGLVTYYNLRVDPFETQNRVKYLTTSEKEYFHNQLQQLLNCRGPSCRRFSHSNSHGSSEETLNRRYEDDHRYRDLVGYNERSWRWSGYGRRYARERLHRRRHAMAF</sequence>
<feature type="region of interest" description="Disordered" evidence="14">
    <location>
        <begin position="1040"/>
        <end position="1077"/>
    </location>
</feature>
<dbReference type="FunFam" id="3.40.720.10:FF:000050">
    <property type="entry name" value="Extracellular sulfatase SULF-1"/>
    <property type="match status" value="1"/>
</dbReference>
<feature type="compositionally biased region" description="Polar residues" evidence="14">
    <location>
        <begin position="1114"/>
        <end position="1126"/>
    </location>
</feature>
<dbReference type="GO" id="GO:0005539">
    <property type="term" value="F:glycosaminoglycan binding"/>
    <property type="evidence" value="ECO:0007669"/>
    <property type="project" value="TreeGrafter"/>
</dbReference>
<dbReference type="PANTHER" id="PTHR43108:SF16">
    <property type="entry name" value="EXTRACELLULAR SULFATASE SULF-1 HOMOLOG"/>
    <property type="match status" value="1"/>
</dbReference>
<feature type="compositionally biased region" description="Low complexity" evidence="14">
    <location>
        <begin position="1047"/>
        <end position="1059"/>
    </location>
</feature>
<dbReference type="Gene3D" id="3.40.720.10">
    <property type="entry name" value="Alkaline Phosphatase, subunit A"/>
    <property type="match status" value="1"/>
</dbReference>
<feature type="signal peptide" evidence="15">
    <location>
        <begin position="1"/>
        <end position="19"/>
    </location>
</feature>
<feature type="domain" description="Sulfatase N-terminal" evidence="16">
    <location>
        <begin position="177"/>
        <end position="507"/>
    </location>
</feature>
<feature type="region of interest" description="Disordered" evidence="14">
    <location>
        <begin position="62"/>
        <end position="150"/>
    </location>
</feature>
<dbReference type="GO" id="GO:0008449">
    <property type="term" value="F:N-acetylglucosamine-6-sulfatase activity"/>
    <property type="evidence" value="ECO:0007669"/>
    <property type="project" value="TreeGrafter"/>
</dbReference>
<feature type="compositionally biased region" description="Basic and acidic residues" evidence="14">
    <location>
        <begin position="1132"/>
        <end position="1146"/>
    </location>
</feature>
<evidence type="ECO:0000256" key="5">
    <source>
        <dbReference type="ARBA" id="ARBA00008779"/>
    </source>
</evidence>
<dbReference type="Pfam" id="PF00884">
    <property type="entry name" value="Sulfatase"/>
    <property type="match status" value="1"/>
</dbReference>
<evidence type="ECO:0000256" key="14">
    <source>
        <dbReference type="SAM" id="MobiDB-lite"/>
    </source>
</evidence>
<dbReference type="InterPro" id="IPR024607">
    <property type="entry name" value="Sulfatase_CS"/>
</dbReference>
<accession>A0A9N9N4B4</accession>
<feature type="compositionally biased region" description="Polar residues" evidence="14">
    <location>
        <begin position="604"/>
        <end position="622"/>
    </location>
</feature>
<dbReference type="PANTHER" id="PTHR43108">
    <property type="entry name" value="N-ACETYLGLUCOSAMINE-6-SULFATASE FAMILY MEMBER"/>
    <property type="match status" value="1"/>
</dbReference>
<reference evidence="18" key="1">
    <citation type="submission" date="2021-12" db="EMBL/GenBank/DDBJ databases">
        <authorList>
            <person name="King R."/>
        </authorList>
    </citation>
    <scope>NUCLEOTIDE SEQUENCE</scope>
</reference>
<dbReference type="EMBL" id="OU893341">
    <property type="protein sequence ID" value="CAG9782874.1"/>
    <property type="molecule type" value="Genomic_DNA"/>
</dbReference>
<keyword evidence="12" id="KW-0325">Glycoprotein</keyword>
<gene>
    <name evidence="18" type="ORF">DIATSA_LOCUS1102</name>
</gene>
<evidence type="ECO:0000256" key="4">
    <source>
        <dbReference type="ARBA" id="ARBA00004348"/>
    </source>
</evidence>
<dbReference type="GO" id="GO:0046872">
    <property type="term" value="F:metal ion binding"/>
    <property type="evidence" value="ECO:0007669"/>
    <property type="project" value="UniProtKB-KW"/>
</dbReference>
<dbReference type="CDD" id="cd16147">
    <property type="entry name" value="G6S"/>
    <property type="match status" value="1"/>
</dbReference>
<dbReference type="GO" id="GO:0005795">
    <property type="term" value="C:Golgi stack"/>
    <property type="evidence" value="ECO:0007669"/>
    <property type="project" value="UniProtKB-SubCell"/>
</dbReference>
<keyword evidence="7 15" id="KW-0732">Signal</keyword>
<reference evidence="18" key="2">
    <citation type="submission" date="2022-10" db="EMBL/GenBank/DDBJ databases">
        <authorList>
            <consortium name="ENA_rothamsted_submissions"/>
            <consortium name="culmorum"/>
            <person name="King R."/>
        </authorList>
    </citation>
    <scope>NUCLEOTIDE SEQUENCE</scope>
</reference>
<keyword evidence="8" id="KW-0378">Hydrolase</keyword>
<evidence type="ECO:0008006" key="20">
    <source>
        <dbReference type="Google" id="ProtNLM"/>
    </source>
</evidence>
<dbReference type="InterPro" id="IPR017850">
    <property type="entry name" value="Alkaline_phosphatase_core_sf"/>
</dbReference>
<keyword evidence="10" id="KW-0106">Calcium</keyword>
<keyword evidence="9" id="KW-0256">Endoplasmic reticulum</keyword>
<evidence type="ECO:0000256" key="6">
    <source>
        <dbReference type="ARBA" id="ARBA00022723"/>
    </source>
</evidence>
<organism evidence="18 19">
    <name type="scientific">Diatraea saccharalis</name>
    <name type="common">sugarcane borer</name>
    <dbReference type="NCBI Taxonomy" id="40085"/>
    <lineage>
        <taxon>Eukaryota</taxon>
        <taxon>Metazoa</taxon>
        <taxon>Ecdysozoa</taxon>
        <taxon>Arthropoda</taxon>
        <taxon>Hexapoda</taxon>
        <taxon>Insecta</taxon>
        <taxon>Pterygota</taxon>
        <taxon>Neoptera</taxon>
        <taxon>Endopterygota</taxon>
        <taxon>Lepidoptera</taxon>
        <taxon>Glossata</taxon>
        <taxon>Ditrysia</taxon>
        <taxon>Pyraloidea</taxon>
        <taxon>Crambidae</taxon>
        <taxon>Crambinae</taxon>
        <taxon>Diatraea</taxon>
    </lineage>
</organism>
<feature type="compositionally biased region" description="Basic and acidic residues" evidence="14">
    <location>
        <begin position="92"/>
        <end position="127"/>
    </location>
</feature>
<evidence type="ECO:0000256" key="15">
    <source>
        <dbReference type="SAM" id="SignalP"/>
    </source>
</evidence>
<protein>
    <recommendedName>
        <fullName evidence="20">Extracellular sulfatase SULF-1 homolog</fullName>
    </recommendedName>
</protein>